<dbReference type="PANTHER" id="PTHR30055:SF151">
    <property type="entry name" value="TRANSCRIPTIONAL REGULATORY PROTEIN"/>
    <property type="match status" value="1"/>
</dbReference>
<evidence type="ECO:0000256" key="1">
    <source>
        <dbReference type="ARBA" id="ARBA00023015"/>
    </source>
</evidence>
<dbReference type="PROSITE" id="PS50977">
    <property type="entry name" value="HTH_TETR_2"/>
    <property type="match status" value="1"/>
</dbReference>
<dbReference type="AlphaFoldDB" id="E8LX00"/>
<dbReference type="EMBL" id="AEVS01000077">
    <property type="protein sequence ID" value="EGA64901.1"/>
    <property type="molecule type" value="Genomic_DNA"/>
</dbReference>
<dbReference type="PRINTS" id="PR00455">
    <property type="entry name" value="HTHTETR"/>
</dbReference>
<dbReference type="OrthoDB" id="329481at2"/>
<protein>
    <submittedName>
        <fullName evidence="6">Transcriptional regulator, TetR family protein</fullName>
    </submittedName>
</protein>
<keyword evidence="7" id="KW-1185">Reference proteome</keyword>
<evidence type="ECO:0000256" key="3">
    <source>
        <dbReference type="ARBA" id="ARBA00023163"/>
    </source>
</evidence>
<dbReference type="PANTHER" id="PTHR30055">
    <property type="entry name" value="HTH-TYPE TRANSCRIPTIONAL REGULATOR RUTR"/>
    <property type="match status" value="1"/>
</dbReference>
<dbReference type="GO" id="GO:0045892">
    <property type="term" value="P:negative regulation of DNA-templated transcription"/>
    <property type="evidence" value="ECO:0007669"/>
    <property type="project" value="InterPro"/>
</dbReference>
<dbReference type="Proteomes" id="UP000004371">
    <property type="component" value="Unassembled WGS sequence"/>
</dbReference>
<dbReference type="InterPro" id="IPR004111">
    <property type="entry name" value="Repressor_TetR_C"/>
</dbReference>
<dbReference type="Pfam" id="PF02909">
    <property type="entry name" value="TetR_C_1"/>
    <property type="match status" value="1"/>
</dbReference>
<proteinExistence type="predicted"/>
<sequence>MSVKEKRRGRPQGDKRQLSEQVILTQAKALMTGDGKMPSIRKLAAQLGVDAMAIYYYFANKDALQEAIAVSLIEEIYQPNLADPWRDELTALCQSYVLLLHRHSGLLETLLKMKSDSPAMVFIERFNAILEPLKIDSAKSTNAIHLLADYLHGFVLALNCQPDSELNIEMLNGPLEFYYSALQS</sequence>
<evidence type="ECO:0000256" key="4">
    <source>
        <dbReference type="PROSITE-ProRule" id="PRU00335"/>
    </source>
</evidence>
<evidence type="ECO:0000313" key="7">
    <source>
        <dbReference type="Proteomes" id="UP000004371"/>
    </source>
</evidence>
<comment type="caution">
    <text evidence="6">The sequence shown here is derived from an EMBL/GenBank/DDBJ whole genome shotgun (WGS) entry which is preliminary data.</text>
</comment>
<feature type="DNA-binding region" description="H-T-H motif" evidence="4">
    <location>
        <begin position="39"/>
        <end position="58"/>
    </location>
</feature>
<dbReference type="Pfam" id="PF00440">
    <property type="entry name" value="TetR_N"/>
    <property type="match status" value="1"/>
</dbReference>
<keyword evidence="1" id="KW-0805">Transcription regulation</keyword>
<dbReference type="eggNOG" id="COG1309">
    <property type="taxonomic scope" value="Bacteria"/>
</dbReference>
<evidence type="ECO:0000256" key="2">
    <source>
        <dbReference type="ARBA" id="ARBA00023125"/>
    </source>
</evidence>
<keyword evidence="2 4" id="KW-0238">DNA-binding</keyword>
<feature type="domain" description="HTH tetR-type" evidence="5">
    <location>
        <begin position="17"/>
        <end position="76"/>
    </location>
</feature>
<dbReference type="InterPro" id="IPR009057">
    <property type="entry name" value="Homeodomain-like_sf"/>
</dbReference>
<dbReference type="Gene3D" id="1.10.357.10">
    <property type="entry name" value="Tetracycline Repressor, domain 2"/>
    <property type="match status" value="1"/>
</dbReference>
<evidence type="ECO:0000259" key="5">
    <source>
        <dbReference type="PROSITE" id="PS50977"/>
    </source>
</evidence>
<gene>
    <name evidence="6" type="ORF">VIBR0546_17763</name>
</gene>
<name>E8LX00_9VIBR</name>
<dbReference type="GO" id="GO:0000976">
    <property type="term" value="F:transcription cis-regulatory region binding"/>
    <property type="evidence" value="ECO:0007669"/>
    <property type="project" value="TreeGrafter"/>
</dbReference>
<dbReference type="SUPFAM" id="SSF48498">
    <property type="entry name" value="Tetracyclin repressor-like, C-terminal domain"/>
    <property type="match status" value="1"/>
</dbReference>
<dbReference type="InterPro" id="IPR001647">
    <property type="entry name" value="HTH_TetR"/>
</dbReference>
<dbReference type="SUPFAM" id="SSF46689">
    <property type="entry name" value="Homeodomain-like"/>
    <property type="match status" value="1"/>
</dbReference>
<dbReference type="InterPro" id="IPR036271">
    <property type="entry name" value="Tet_transcr_reg_TetR-rel_C_sf"/>
</dbReference>
<dbReference type="RefSeq" id="WP_006880380.1">
    <property type="nucleotide sequence ID" value="NZ_AEVS01000077.1"/>
</dbReference>
<dbReference type="STRING" id="945543.VIBR0546_17763"/>
<evidence type="ECO:0000313" key="6">
    <source>
        <dbReference type="EMBL" id="EGA64901.1"/>
    </source>
</evidence>
<accession>E8LX00</accession>
<keyword evidence="3" id="KW-0804">Transcription</keyword>
<dbReference type="GO" id="GO:0003700">
    <property type="term" value="F:DNA-binding transcription factor activity"/>
    <property type="evidence" value="ECO:0007669"/>
    <property type="project" value="TreeGrafter"/>
</dbReference>
<dbReference type="InterPro" id="IPR050109">
    <property type="entry name" value="HTH-type_TetR-like_transc_reg"/>
</dbReference>
<reference evidence="6 7" key="1">
    <citation type="journal article" date="2012" name="Int. J. Syst. Evol. Microbiol.">
        <title>Vibrio caribbeanicus sp. nov., isolated from the marine sponge Scleritoderma cyanea.</title>
        <authorList>
            <person name="Hoffmann M."/>
            <person name="Monday S.R."/>
            <person name="Allard M.W."/>
            <person name="Strain E.A."/>
            <person name="Whittaker P."/>
            <person name="Naum M."/>
            <person name="McCarthy P.J."/>
            <person name="Lopez J.V."/>
            <person name="Fischer M."/>
            <person name="Brown E.W."/>
        </authorList>
    </citation>
    <scope>NUCLEOTIDE SEQUENCE [LARGE SCALE GENOMIC DNA]</scope>
    <source>
        <strain evidence="6 7">LMG 20546</strain>
    </source>
</reference>
<organism evidence="6 7">
    <name type="scientific">Vibrio brasiliensis LMG 20546</name>
    <dbReference type="NCBI Taxonomy" id="945543"/>
    <lineage>
        <taxon>Bacteria</taxon>
        <taxon>Pseudomonadati</taxon>
        <taxon>Pseudomonadota</taxon>
        <taxon>Gammaproteobacteria</taxon>
        <taxon>Vibrionales</taxon>
        <taxon>Vibrionaceae</taxon>
        <taxon>Vibrio</taxon>
        <taxon>Vibrio oreintalis group</taxon>
    </lineage>
</organism>